<evidence type="ECO:0000313" key="2">
    <source>
        <dbReference type="Proteomes" id="UP000298284"/>
    </source>
</evidence>
<dbReference type="AlphaFoldDB" id="A0A4Z0MTN3"/>
<keyword evidence="2" id="KW-1185">Reference proteome</keyword>
<comment type="caution">
    <text evidence="1">The sequence shown here is derived from an EMBL/GenBank/DDBJ whole genome shotgun (WGS) entry which is preliminary data.</text>
</comment>
<reference evidence="1 2" key="1">
    <citation type="submission" date="2019-04" db="EMBL/GenBank/DDBJ databases">
        <authorList>
            <person name="Feng G."/>
            <person name="Zhang J."/>
            <person name="Zhu H."/>
        </authorList>
    </citation>
    <scope>NUCLEOTIDE SEQUENCE [LARGE SCALE GENOMIC DNA]</scope>
    <source>
        <strain evidence="1 2">JCM 19491</strain>
    </source>
</reference>
<proteinExistence type="predicted"/>
<dbReference type="Proteomes" id="UP000298284">
    <property type="component" value="Unassembled WGS sequence"/>
</dbReference>
<accession>A0A4Z0MTN3</accession>
<gene>
    <name evidence="1" type="ORF">EU557_01480</name>
</gene>
<organism evidence="1 2">
    <name type="scientific">Hymenobacter wooponensis</name>
    <dbReference type="NCBI Taxonomy" id="1525360"/>
    <lineage>
        <taxon>Bacteria</taxon>
        <taxon>Pseudomonadati</taxon>
        <taxon>Bacteroidota</taxon>
        <taxon>Cytophagia</taxon>
        <taxon>Cytophagales</taxon>
        <taxon>Hymenobacteraceae</taxon>
        <taxon>Hymenobacter</taxon>
    </lineage>
</organism>
<sequence>MVSRMGWHRLAKQYAVETVPATVERTLLAHVRIGLANYKNSVRAGATSQGLWLTTWKIFFLGHPPLFVPWAAFGPIRAQKFLWVTSYSTDIDCGGYSVRFMFSSDWLRQTIPASVPVQE</sequence>
<dbReference type="EMBL" id="SRKZ01000001">
    <property type="protein sequence ID" value="TGD82485.1"/>
    <property type="molecule type" value="Genomic_DNA"/>
</dbReference>
<protein>
    <submittedName>
        <fullName evidence="1">Uncharacterized protein</fullName>
    </submittedName>
</protein>
<evidence type="ECO:0000313" key="1">
    <source>
        <dbReference type="EMBL" id="TGD82485.1"/>
    </source>
</evidence>
<name>A0A4Z0MTN3_9BACT</name>